<dbReference type="InterPro" id="IPR029787">
    <property type="entry name" value="Nucleotide_cyclase"/>
</dbReference>
<organism evidence="3 4">
    <name type="scientific">Intestinibaculum porci</name>
    <dbReference type="NCBI Taxonomy" id="2487118"/>
    <lineage>
        <taxon>Bacteria</taxon>
        <taxon>Bacillati</taxon>
        <taxon>Bacillota</taxon>
        <taxon>Erysipelotrichia</taxon>
        <taxon>Erysipelotrichales</taxon>
        <taxon>Erysipelotrichaceae</taxon>
        <taxon>Intestinibaculum</taxon>
    </lineage>
</organism>
<dbReference type="SMART" id="SM00052">
    <property type="entry name" value="EAL"/>
    <property type="match status" value="1"/>
</dbReference>
<gene>
    <name evidence="3" type="ORF">SG0102_17270</name>
</gene>
<dbReference type="EMBL" id="AP019309">
    <property type="protein sequence ID" value="BBH26793.1"/>
    <property type="molecule type" value="Genomic_DNA"/>
</dbReference>
<reference evidence="3 4" key="1">
    <citation type="submission" date="2018-11" db="EMBL/GenBank/DDBJ databases">
        <title>Novel Erysipelotrichaceae bacterium isolated from small intestine of a swine.</title>
        <authorList>
            <person name="Kim J.S."/>
            <person name="Choe H."/>
            <person name="Lee Y.R."/>
            <person name="Kim K.M."/>
            <person name="Park D.S."/>
        </authorList>
    </citation>
    <scope>NUCLEOTIDE SEQUENCE [LARGE SCALE GENOMIC DNA]</scope>
    <source>
        <strain evidence="3 4">SG0102</strain>
    </source>
</reference>
<feature type="domain" description="EAL" evidence="1">
    <location>
        <begin position="286"/>
        <end position="538"/>
    </location>
</feature>
<dbReference type="Gene3D" id="3.30.70.270">
    <property type="match status" value="1"/>
</dbReference>
<proteinExistence type="predicted"/>
<dbReference type="PROSITE" id="PS50887">
    <property type="entry name" value="GGDEF"/>
    <property type="match status" value="1"/>
</dbReference>
<keyword evidence="4" id="KW-1185">Reference proteome</keyword>
<feature type="domain" description="GGDEF" evidence="2">
    <location>
        <begin position="151"/>
        <end position="278"/>
    </location>
</feature>
<dbReference type="Proteomes" id="UP000268059">
    <property type="component" value="Chromosome"/>
</dbReference>
<evidence type="ECO:0000259" key="1">
    <source>
        <dbReference type="PROSITE" id="PS50883"/>
    </source>
</evidence>
<dbReference type="InParanoid" id="A0A3G9JP73"/>
<dbReference type="Gene3D" id="3.20.20.450">
    <property type="entry name" value="EAL domain"/>
    <property type="match status" value="1"/>
</dbReference>
<evidence type="ECO:0000259" key="2">
    <source>
        <dbReference type="PROSITE" id="PS50887"/>
    </source>
</evidence>
<evidence type="ECO:0000313" key="4">
    <source>
        <dbReference type="Proteomes" id="UP000268059"/>
    </source>
</evidence>
<sequence>MSFNEKELHEIYDQIEGGICLFTNDEEKRIVFASSGLLTLYHCETQEEFFSLTHGHVKGMVYDADYQQVMDRFGLEGTHYLTFRRIALDSTIHHVVGYSRLITLDGQQYSYMHLLCGQVESAYHQLTQSLPVLDATHFYNEVLSAISNQENDYVPIVFNVTNFKEYNRFYGISAGDDCIEKIAETLIDTFQGDLVGHAYADNFLVCAHKKQLHEKIQRVCETINHYIGNSSILIKCGLFNFIPHSSLNSVRHVFDRAKLACSSISHDATKDCAYYTEEMSKMQDRRLYIIRNFEQAMEKGHIKVFLQPVVRTYSEKLCGFEALARWDDPKLGLISPGLFVPILEDAKLISKLDHYIIEKVCQHFTDHAHSDVAQVPISVNLSRIDFDLLDPFQDIEALIEKYHVDRSLLRIEITETVLQRNEAKLATMIGQFHNAGYQVWLDDFGSEYSSLNALHNYHFDELKIDMGFFRHFDEKSRKIITSVVMMAKVLEMHTLAEGVETREQADFLREIGCGKIQGYYYGKPMPYGEVLAHCQKRGIAIEKATDAKMYDQAELINIISNNGTAILHYDGVAPQMLAWNATYKKVMETAGTIGRIKANENLRAKDYPLRGKFKKLLDRAYQSKNEEVISYVDNGQYYRVAVKYVAGLKDDWLGIAQLSNITGETEYSKMDQYDMILRHLYQIYDGIYYLNRSLDQIEVLECVHERISAGTIFHHIDQTFETFTHTLVHPDDREMYLHFINIHALYQSLKKNDQGVISTVVRVKREDGIYHWTEYIALLLYKTKTKDIVICERKSYYDSHKDDPRIVNLMKNTQSHR</sequence>
<dbReference type="InterPro" id="IPR043128">
    <property type="entry name" value="Rev_trsase/Diguanyl_cyclase"/>
</dbReference>
<evidence type="ECO:0008006" key="5">
    <source>
        <dbReference type="Google" id="ProtNLM"/>
    </source>
</evidence>
<dbReference type="PROSITE" id="PS50883">
    <property type="entry name" value="EAL"/>
    <property type="match status" value="1"/>
</dbReference>
<evidence type="ECO:0000313" key="3">
    <source>
        <dbReference type="EMBL" id="BBH26793.1"/>
    </source>
</evidence>
<dbReference type="SUPFAM" id="SSF55073">
    <property type="entry name" value="Nucleotide cyclase"/>
    <property type="match status" value="1"/>
</dbReference>
<dbReference type="InterPro" id="IPR050706">
    <property type="entry name" value="Cyclic-di-GMP_PDE-like"/>
</dbReference>
<dbReference type="InterPro" id="IPR001633">
    <property type="entry name" value="EAL_dom"/>
</dbReference>
<dbReference type="PANTHER" id="PTHR33121">
    <property type="entry name" value="CYCLIC DI-GMP PHOSPHODIESTERASE PDEF"/>
    <property type="match status" value="1"/>
</dbReference>
<dbReference type="PANTHER" id="PTHR33121:SF79">
    <property type="entry name" value="CYCLIC DI-GMP PHOSPHODIESTERASE PDED-RELATED"/>
    <property type="match status" value="1"/>
</dbReference>
<dbReference type="GO" id="GO:0071111">
    <property type="term" value="F:cyclic-guanylate-specific phosphodiesterase activity"/>
    <property type="evidence" value="ECO:0007669"/>
    <property type="project" value="InterPro"/>
</dbReference>
<dbReference type="InterPro" id="IPR000160">
    <property type="entry name" value="GGDEF_dom"/>
</dbReference>
<accession>A0A3G9JP73</accession>
<dbReference type="KEGG" id="ebm:SG0102_17270"/>
<dbReference type="InterPro" id="IPR035919">
    <property type="entry name" value="EAL_sf"/>
</dbReference>
<dbReference type="CDD" id="cd01948">
    <property type="entry name" value="EAL"/>
    <property type="match status" value="1"/>
</dbReference>
<name>A0A3G9JP73_9FIRM</name>
<protein>
    <recommendedName>
        <fullName evidence="5">EAL domain-containing protein</fullName>
    </recommendedName>
</protein>
<dbReference type="SUPFAM" id="SSF141868">
    <property type="entry name" value="EAL domain-like"/>
    <property type="match status" value="1"/>
</dbReference>
<dbReference type="Pfam" id="PF00563">
    <property type="entry name" value="EAL"/>
    <property type="match status" value="1"/>
</dbReference>
<dbReference type="Pfam" id="PF00990">
    <property type="entry name" value="GGDEF"/>
    <property type="match status" value="1"/>
</dbReference>
<dbReference type="AlphaFoldDB" id="A0A3G9JP73"/>